<dbReference type="SUPFAM" id="SSF51338">
    <property type="entry name" value="Composite domain of metallo-dependent hydrolases"/>
    <property type="match status" value="1"/>
</dbReference>
<dbReference type="EMBL" id="AWGA01000024">
    <property type="protein sequence ID" value="TEA27689.1"/>
    <property type="molecule type" value="Genomic_DNA"/>
</dbReference>
<evidence type="ECO:0000313" key="3">
    <source>
        <dbReference type="Proteomes" id="UP000506160"/>
    </source>
</evidence>
<dbReference type="InterPro" id="IPR013108">
    <property type="entry name" value="Amidohydro_3"/>
</dbReference>
<dbReference type="Gene3D" id="3.20.20.140">
    <property type="entry name" value="Metal-dependent hydrolases"/>
    <property type="match status" value="1"/>
</dbReference>
<dbReference type="InterPro" id="IPR033932">
    <property type="entry name" value="YtcJ-like"/>
</dbReference>
<dbReference type="PANTHER" id="PTHR22642">
    <property type="entry name" value="IMIDAZOLONEPROPIONASE"/>
    <property type="match status" value="1"/>
</dbReference>
<dbReference type="Gene3D" id="3.10.310.70">
    <property type="match status" value="1"/>
</dbReference>
<dbReference type="SUPFAM" id="SSF51556">
    <property type="entry name" value="Metallo-dependent hydrolases"/>
    <property type="match status" value="1"/>
</dbReference>
<gene>
    <name evidence="2" type="ORF">O970_02775</name>
</gene>
<accession>A0AB94IDZ7</accession>
<dbReference type="Proteomes" id="UP000506160">
    <property type="component" value="Unassembled WGS sequence"/>
</dbReference>
<dbReference type="AlphaFoldDB" id="A0AB94IDZ7"/>
<dbReference type="CDD" id="cd01300">
    <property type="entry name" value="YtcJ_like"/>
    <property type="match status" value="1"/>
</dbReference>
<dbReference type="Gene3D" id="2.30.40.10">
    <property type="entry name" value="Urease, subunit C, domain 1"/>
    <property type="match status" value="1"/>
</dbReference>
<organism evidence="2 3">
    <name type="scientific">Candidatus Schmidhempelia bombi str. Bimp</name>
    <dbReference type="NCBI Taxonomy" id="1387197"/>
    <lineage>
        <taxon>Bacteria</taxon>
        <taxon>Pseudomonadati</taxon>
        <taxon>Pseudomonadota</taxon>
        <taxon>Gammaproteobacteria</taxon>
        <taxon>Orbales</taxon>
        <taxon>Orbaceae</taxon>
        <taxon>Candidatus Schmidhempelia</taxon>
    </lineage>
</organism>
<dbReference type="InterPro" id="IPR011059">
    <property type="entry name" value="Metal-dep_hydrolase_composite"/>
</dbReference>
<evidence type="ECO:0000259" key="1">
    <source>
        <dbReference type="Pfam" id="PF07969"/>
    </source>
</evidence>
<comment type="caution">
    <text evidence="2">The sequence shown here is derived from an EMBL/GenBank/DDBJ whole genome shotgun (WGS) entry which is preliminary data.</text>
</comment>
<keyword evidence="3" id="KW-1185">Reference proteome</keyword>
<proteinExistence type="predicted"/>
<evidence type="ECO:0000313" key="2">
    <source>
        <dbReference type="EMBL" id="TEA27689.1"/>
    </source>
</evidence>
<name>A0AB94IDZ7_9GAMM</name>
<dbReference type="PANTHER" id="PTHR22642:SF2">
    <property type="entry name" value="PROTEIN LONG AFTER FAR-RED 3"/>
    <property type="match status" value="1"/>
</dbReference>
<dbReference type="Pfam" id="PF07969">
    <property type="entry name" value="Amidohydro_3"/>
    <property type="match status" value="1"/>
</dbReference>
<feature type="domain" description="Amidohydrolase 3" evidence="1">
    <location>
        <begin position="76"/>
        <end position="587"/>
    </location>
</feature>
<dbReference type="GO" id="GO:0016810">
    <property type="term" value="F:hydrolase activity, acting on carbon-nitrogen (but not peptide) bonds"/>
    <property type="evidence" value="ECO:0007669"/>
    <property type="project" value="InterPro"/>
</dbReference>
<reference evidence="2 3" key="1">
    <citation type="journal article" date="2014" name="Appl. Environ. Microbiol.">
        <title>Genomic features of a bumble bee symbiont reflect its host environment.</title>
        <authorList>
            <person name="Martinson V.G."/>
            <person name="Magoc T."/>
            <person name="Koch H."/>
            <person name="Salzberg S.L."/>
            <person name="Moran N.A."/>
        </authorList>
    </citation>
    <scope>NUCLEOTIDE SEQUENCE [LARGE SCALE GENOMIC DNA]</scope>
    <source>
        <strain evidence="2 3">Bimp</strain>
    </source>
</reference>
<dbReference type="InterPro" id="IPR032466">
    <property type="entry name" value="Metal_Hydrolase"/>
</dbReference>
<sequence>MIGYYYIIVTYIFYRRNTTLSFNHTYADSVFINGYIYTANTSDTVCEAIAIADGYIIATGNTQEIQQYVNQNTLITDLQGKAMIPGIIDSHLHPFWGGLQLSGCHLNYESLTIEQTLERVQNHLDKDMFIGENDWLQVRAWLRQGMIPSGTDITRSDLDSLRTCRPVILFSNDCHTLVANSRALELFGLDHNTPEPTDGKIGRNADGSLNGILEDAPAMRAFDSIPGINHQQAVVIAENVQKVLNRQGVTTVMDARALNIQFDAFSELSQQDKLTMRVLGAREITPDDAPTLDAIPNAVAAMKAFAQKYTDTTWQPKPGIAIKHTKFFIDGVLHMPIMTASLLSPYLENRGTEEQPNWVASDRYGDLYYPNEVLTGLVTAVSQEGFHPHMHTVAEGAIEVSLNAIETMRNHLGDKDIRPALVHNELAAPHQYKRFAELKTIASLSFQWAGMTQELMDDDKKIIGEQRFAELEPIAKFIDAGAKVAFGSDWPIDPLNEWYDFKVAMTRQISANSPRLNTDRNLTITEVLRAATIDAAYAVGCEDSIGSIEVGKFADVIILDRNPFLINAEQIEHVTVLSTVVGGKCVFSRSE</sequence>
<protein>
    <submittedName>
        <fullName evidence="2">Amidohydrolase</fullName>
    </submittedName>
</protein>